<evidence type="ECO:0000256" key="1">
    <source>
        <dbReference type="ARBA" id="ARBA00023125"/>
    </source>
</evidence>
<dbReference type="CDD" id="cd00093">
    <property type="entry name" value="HTH_XRE"/>
    <property type="match status" value="1"/>
</dbReference>
<dbReference type="PANTHER" id="PTHR46797:SF10">
    <property type="entry name" value="BLR1115 PROTEIN"/>
    <property type="match status" value="1"/>
</dbReference>
<dbReference type="PROSITE" id="PS50943">
    <property type="entry name" value="HTH_CROC1"/>
    <property type="match status" value="1"/>
</dbReference>
<comment type="caution">
    <text evidence="3">The sequence shown here is derived from an EMBL/GenBank/DDBJ whole genome shotgun (WGS) entry which is preliminary data.</text>
</comment>
<accession>A0ABU0SCU6</accession>
<dbReference type="SUPFAM" id="SSF51182">
    <property type="entry name" value="RmlC-like cupins"/>
    <property type="match status" value="1"/>
</dbReference>
<dbReference type="SUPFAM" id="SSF47413">
    <property type="entry name" value="lambda repressor-like DNA-binding domains"/>
    <property type="match status" value="1"/>
</dbReference>
<gene>
    <name evidence="3" type="ORF">QFZ34_003767</name>
</gene>
<dbReference type="SMART" id="SM00530">
    <property type="entry name" value="HTH_XRE"/>
    <property type="match status" value="1"/>
</dbReference>
<dbReference type="InterPro" id="IPR050807">
    <property type="entry name" value="TransReg_Diox_bact_type"/>
</dbReference>
<dbReference type="Proteomes" id="UP001237780">
    <property type="component" value="Unassembled WGS sequence"/>
</dbReference>
<dbReference type="CDD" id="cd02209">
    <property type="entry name" value="cupin_XRE_C"/>
    <property type="match status" value="1"/>
</dbReference>
<reference evidence="3 4" key="1">
    <citation type="submission" date="2023-07" db="EMBL/GenBank/DDBJ databases">
        <title>Comparative genomics of wheat-associated soil bacteria to identify genetic determinants of phenazine resistance.</title>
        <authorList>
            <person name="Mouncey N."/>
        </authorList>
    </citation>
    <scope>NUCLEOTIDE SEQUENCE [LARGE SCALE GENOMIC DNA]</scope>
    <source>
        <strain evidence="3 4">W4I11</strain>
    </source>
</reference>
<sequence>MGIIIRDQNHALAEHLRSLRMKRGLTLQDLALSSGVSRATLSRIEKGEVSPTAETLGRLASAFALPVSQLLTPLEPDYVPLLRRADQSIWLDRENGFSRRTLSPPSGRLKLEMIECEIAPNQHIVYDSPAFPGHEHHLVVLAGPLTLIVDDVRYELSKGDCLRYQLRGGSSFATGDQPAHYIIAMA</sequence>
<dbReference type="InterPro" id="IPR001387">
    <property type="entry name" value="Cro/C1-type_HTH"/>
</dbReference>
<dbReference type="Pfam" id="PF01381">
    <property type="entry name" value="HTH_3"/>
    <property type="match status" value="1"/>
</dbReference>
<dbReference type="Gene3D" id="2.60.120.10">
    <property type="entry name" value="Jelly Rolls"/>
    <property type="match status" value="1"/>
</dbReference>
<dbReference type="InterPro" id="IPR010982">
    <property type="entry name" value="Lambda_DNA-bd_dom_sf"/>
</dbReference>
<dbReference type="InterPro" id="IPR014710">
    <property type="entry name" value="RmlC-like_jellyroll"/>
</dbReference>
<dbReference type="InterPro" id="IPR011051">
    <property type="entry name" value="RmlC_Cupin_sf"/>
</dbReference>
<evidence type="ECO:0000313" key="3">
    <source>
        <dbReference type="EMBL" id="MDQ0998585.1"/>
    </source>
</evidence>
<dbReference type="PANTHER" id="PTHR46797">
    <property type="entry name" value="HTH-TYPE TRANSCRIPTIONAL REGULATOR"/>
    <property type="match status" value="1"/>
</dbReference>
<dbReference type="RefSeq" id="WP_307283763.1">
    <property type="nucleotide sequence ID" value="NZ_JAUSZT010000003.1"/>
</dbReference>
<dbReference type="EMBL" id="JAUSZT010000003">
    <property type="protein sequence ID" value="MDQ0998585.1"/>
    <property type="molecule type" value="Genomic_DNA"/>
</dbReference>
<protein>
    <submittedName>
        <fullName evidence="3">Transcriptional regulator with XRE-family HTH domain</fullName>
    </submittedName>
</protein>
<dbReference type="Gene3D" id="1.10.260.40">
    <property type="entry name" value="lambda repressor-like DNA-binding domains"/>
    <property type="match status" value="1"/>
</dbReference>
<keyword evidence="4" id="KW-1185">Reference proteome</keyword>
<proteinExistence type="predicted"/>
<evidence type="ECO:0000259" key="2">
    <source>
        <dbReference type="PROSITE" id="PS50943"/>
    </source>
</evidence>
<keyword evidence="1" id="KW-0238">DNA-binding</keyword>
<feature type="domain" description="HTH cro/C1-type" evidence="2">
    <location>
        <begin position="16"/>
        <end position="70"/>
    </location>
</feature>
<name>A0ABU0SCU6_9HYPH</name>
<organism evidence="3 4">
    <name type="scientific">Phyllobacterium ifriqiyense</name>
    <dbReference type="NCBI Taxonomy" id="314238"/>
    <lineage>
        <taxon>Bacteria</taxon>
        <taxon>Pseudomonadati</taxon>
        <taxon>Pseudomonadota</taxon>
        <taxon>Alphaproteobacteria</taxon>
        <taxon>Hyphomicrobiales</taxon>
        <taxon>Phyllobacteriaceae</taxon>
        <taxon>Phyllobacterium</taxon>
    </lineage>
</organism>
<evidence type="ECO:0000313" key="4">
    <source>
        <dbReference type="Proteomes" id="UP001237780"/>
    </source>
</evidence>